<dbReference type="RefSeq" id="WP_150905481.1">
    <property type="nucleotide sequence ID" value="NZ_VTWT01000012.1"/>
</dbReference>
<organism evidence="2 3">
    <name type="scientific">Adhaeribacter soli</name>
    <dbReference type="NCBI Taxonomy" id="2607655"/>
    <lineage>
        <taxon>Bacteria</taxon>
        <taxon>Pseudomonadati</taxon>
        <taxon>Bacteroidota</taxon>
        <taxon>Cytophagia</taxon>
        <taxon>Cytophagales</taxon>
        <taxon>Hymenobacteraceae</taxon>
        <taxon>Adhaeribacter</taxon>
    </lineage>
</organism>
<evidence type="ECO:0000313" key="3">
    <source>
        <dbReference type="Proteomes" id="UP000326570"/>
    </source>
</evidence>
<dbReference type="EMBL" id="VTWT01000012">
    <property type="protein sequence ID" value="KAA9325391.1"/>
    <property type="molecule type" value="Genomic_DNA"/>
</dbReference>
<evidence type="ECO:0000256" key="1">
    <source>
        <dbReference type="SAM" id="SignalP"/>
    </source>
</evidence>
<feature type="signal peptide" evidence="1">
    <location>
        <begin position="1"/>
        <end position="20"/>
    </location>
</feature>
<keyword evidence="3" id="KW-1185">Reference proteome</keyword>
<dbReference type="AlphaFoldDB" id="A0A5N1INP0"/>
<name>A0A5N1INP0_9BACT</name>
<evidence type="ECO:0000313" key="2">
    <source>
        <dbReference type="EMBL" id="KAA9325391.1"/>
    </source>
</evidence>
<proteinExistence type="predicted"/>
<keyword evidence="1" id="KW-0732">Signal</keyword>
<protein>
    <submittedName>
        <fullName evidence="2">Uncharacterized protein</fullName>
    </submittedName>
</protein>
<feature type="chain" id="PRO_5024996148" evidence="1">
    <location>
        <begin position="21"/>
        <end position="336"/>
    </location>
</feature>
<gene>
    <name evidence="2" type="ORF">F0P94_17530</name>
</gene>
<accession>A0A5N1INP0</accession>
<reference evidence="2 3" key="1">
    <citation type="submission" date="2019-09" db="EMBL/GenBank/DDBJ databases">
        <title>Genome sequence of Adhaeribacter sp. M2.</title>
        <authorList>
            <person name="Srinivasan S."/>
        </authorList>
    </citation>
    <scope>NUCLEOTIDE SEQUENCE [LARGE SCALE GENOMIC DNA]</scope>
    <source>
        <strain evidence="2 3">M2</strain>
    </source>
</reference>
<sequence>MRKAYLLAFMLLAIFQNAFAGEEIDVKAEFKKRKLVVVLQDEDAAFIEKLTKSGNTSGIEVYRSKLQKNNERVMAAFKEQWKETPLEFMQSGKADALPRAEQSELAMLTYGNSTVEKIKFMNYHLAMVIANVSKKNKTTYGTRNRDFKVSLANEIPTQGDLTYVIKKIKNYYGIGETFDRKNLEAKLASKTLYLDKENLGKLNEEAIKESYKFPYKLVSDLTIDSLANTKDKNALYLKLDTYSTQQAGEIINFTIIESETGEVLSRSHMTGVASFSINMPSEKSLQASGRLIYDCVFCDTIGEELFRVYTAKPKLEKVILKHMSSSKTQLTWYKEL</sequence>
<dbReference type="Proteomes" id="UP000326570">
    <property type="component" value="Unassembled WGS sequence"/>
</dbReference>
<comment type="caution">
    <text evidence="2">The sequence shown here is derived from an EMBL/GenBank/DDBJ whole genome shotgun (WGS) entry which is preliminary data.</text>
</comment>